<proteinExistence type="predicted"/>
<organism evidence="1">
    <name type="scientific">Arsenophonus endosymbiont of Trialeurodes vaporariorum</name>
    <dbReference type="NCBI Taxonomy" id="235567"/>
    <lineage>
        <taxon>Bacteria</taxon>
        <taxon>Pseudomonadati</taxon>
        <taxon>Pseudomonadota</taxon>
        <taxon>Gammaproteobacteria</taxon>
        <taxon>Enterobacterales</taxon>
        <taxon>Morganellaceae</taxon>
        <taxon>Arsenophonus</taxon>
    </lineage>
</organism>
<dbReference type="AlphaFoldDB" id="A0A3B0M4A6"/>
<dbReference type="NCBIfam" id="TIGR02498">
    <property type="entry name" value="type_III_ssaH"/>
    <property type="match status" value="1"/>
</dbReference>
<protein>
    <recommendedName>
        <fullName evidence="2">EscG/YscG/SsaH family type III secretion system needle protein co-chaperone</fullName>
    </recommendedName>
</protein>
<dbReference type="EMBL" id="UFQR01000002">
    <property type="protein sequence ID" value="SSW94908.1"/>
    <property type="molecule type" value="Genomic_DNA"/>
</dbReference>
<sequence length="101" mass="10873">MKKEDKQLLVEIALAAANHGLIKQAYAILAVFPELIADEEARALCSGLVYFALGENSAALRSLMGMKGNQAEGLRCLFSLPTDMINHAQIYALLAGDENGH</sequence>
<dbReference type="Gene3D" id="1.25.40.10">
    <property type="entry name" value="Tetratricopeptide repeat domain"/>
    <property type="match status" value="1"/>
</dbReference>
<dbReference type="InterPro" id="IPR010437">
    <property type="entry name" value="T3SS_SsaH/EsaH"/>
</dbReference>
<name>A0A3B0M4A6_9GAMM</name>
<accession>A0A3B0M4A6</accession>
<evidence type="ECO:0000313" key="1">
    <source>
        <dbReference type="EMBL" id="SSW94908.1"/>
    </source>
</evidence>
<dbReference type="Pfam" id="PF06287">
    <property type="entry name" value="DUF1039"/>
    <property type="match status" value="1"/>
</dbReference>
<reference evidence="1" key="1">
    <citation type="submission" date="2018-04" db="EMBL/GenBank/DDBJ databases">
        <authorList>
            <person name="Go L.Y."/>
            <person name="Mitchell J.A."/>
        </authorList>
    </citation>
    <scope>NUCLEOTIDE SEQUENCE</scope>
    <source>
        <strain evidence="1">ARTV</strain>
    </source>
</reference>
<dbReference type="InterPro" id="IPR011990">
    <property type="entry name" value="TPR-like_helical_dom_sf"/>
</dbReference>
<gene>
    <name evidence="1" type="ORF">ARTV_0563</name>
</gene>
<evidence type="ECO:0008006" key="2">
    <source>
        <dbReference type="Google" id="ProtNLM"/>
    </source>
</evidence>